<dbReference type="AlphaFoldDB" id="A0A6P5JVD4"/>
<proteinExistence type="predicted"/>
<dbReference type="InParanoid" id="A0A6P5JVD4"/>
<feature type="compositionally biased region" description="Low complexity" evidence="1">
    <location>
        <begin position="62"/>
        <end position="73"/>
    </location>
</feature>
<protein>
    <submittedName>
        <fullName evidence="3">Uncharacterized protein LOC110203312</fullName>
    </submittedName>
</protein>
<feature type="region of interest" description="Disordered" evidence="1">
    <location>
        <begin position="48"/>
        <end position="93"/>
    </location>
</feature>
<dbReference type="RefSeq" id="XP_020835431.1">
    <property type="nucleotide sequence ID" value="XM_020979772.1"/>
</dbReference>
<keyword evidence="2" id="KW-1185">Reference proteome</keyword>
<evidence type="ECO:0000256" key="1">
    <source>
        <dbReference type="SAM" id="MobiDB-lite"/>
    </source>
</evidence>
<dbReference type="GeneID" id="110203312"/>
<sequence length="206" mass="22726">MGGAESSAYRLLAANMEGGWGKKVRQIIRGESSSRGSFVLGLCGRWKRGRGKSASENPGPMRSQRQPRSGRSSVCCEGEKRGGEFTSENPGPIRTWEGLSRRPYPLLAAKREGGRGKKVRQRIRGQSNFRDSFVLAFGSEDRKGGGEGYVRESGPIRSWGPLSPWSISYVCCKGGRGWGRRGQDVGQSEPRVTFVIFENHTAKEER</sequence>
<accession>A0A6P5JVD4</accession>
<reference evidence="3" key="1">
    <citation type="submission" date="2025-08" db="UniProtKB">
        <authorList>
            <consortium name="RefSeq"/>
        </authorList>
    </citation>
    <scope>IDENTIFICATION</scope>
    <source>
        <tissue evidence="3">Spleen</tissue>
    </source>
</reference>
<gene>
    <name evidence="3" type="primary">LOC110203312</name>
</gene>
<name>A0A6P5JVD4_PHACI</name>
<dbReference type="Proteomes" id="UP000515140">
    <property type="component" value="Unplaced"/>
</dbReference>
<evidence type="ECO:0000313" key="2">
    <source>
        <dbReference type="Proteomes" id="UP000515140"/>
    </source>
</evidence>
<dbReference type="KEGG" id="pcw:110203312"/>
<organism evidence="2 3">
    <name type="scientific">Phascolarctos cinereus</name>
    <name type="common">Koala</name>
    <dbReference type="NCBI Taxonomy" id="38626"/>
    <lineage>
        <taxon>Eukaryota</taxon>
        <taxon>Metazoa</taxon>
        <taxon>Chordata</taxon>
        <taxon>Craniata</taxon>
        <taxon>Vertebrata</taxon>
        <taxon>Euteleostomi</taxon>
        <taxon>Mammalia</taxon>
        <taxon>Metatheria</taxon>
        <taxon>Diprotodontia</taxon>
        <taxon>Phascolarctidae</taxon>
        <taxon>Phascolarctos</taxon>
    </lineage>
</organism>
<evidence type="ECO:0000313" key="3">
    <source>
        <dbReference type="RefSeq" id="XP_020835431.1"/>
    </source>
</evidence>